<dbReference type="SUPFAM" id="SSF54826">
    <property type="entry name" value="Enolase N-terminal domain-like"/>
    <property type="match status" value="1"/>
</dbReference>
<gene>
    <name evidence="5" type="ORF">FRUB_06623</name>
</gene>
<evidence type="ECO:0000313" key="6">
    <source>
        <dbReference type="Proteomes" id="UP000214646"/>
    </source>
</evidence>
<dbReference type="GO" id="GO:0000287">
    <property type="term" value="F:magnesium ion binding"/>
    <property type="evidence" value="ECO:0007669"/>
    <property type="project" value="TreeGrafter"/>
</dbReference>
<keyword evidence="6" id="KW-1185">Reference proteome</keyword>
<dbReference type="PANTHER" id="PTHR13794">
    <property type="entry name" value="ENOLASE SUPERFAMILY, MANDELATE RACEMASE"/>
    <property type="match status" value="1"/>
</dbReference>
<dbReference type="GO" id="GO:0016836">
    <property type="term" value="F:hydro-lyase activity"/>
    <property type="evidence" value="ECO:0007669"/>
    <property type="project" value="TreeGrafter"/>
</dbReference>
<dbReference type="RefSeq" id="WP_088257407.1">
    <property type="nucleotide sequence ID" value="NZ_NIDE01000014.1"/>
</dbReference>
<dbReference type="InterPro" id="IPR013342">
    <property type="entry name" value="Mandelate_racemase_C"/>
</dbReference>
<organism evidence="5 6">
    <name type="scientific">Fimbriiglobus ruber</name>
    <dbReference type="NCBI Taxonomy" id="1908690"/>
    <lineage>
        <taxon>Bacteria</taxon>
        <taxon>Pseudomonadati</taxon>
        <taxon>Planctomycetota</taxon>
        <taxon>Planctomycetia</taxon>
        <taxon>Gemmatales</taxon>
        <taxon>Gemmataceae</taxon>
        <taxon>Fimbriiglobus</taxon>
    </lineage>
</organism>
<dbReference type="GO" id="GO:0016052">
    <property type="term" value="P:carbohydrate catabolic process"/>
    <property type="evidence" value="ECO:0007669"/>
    <property type="project" value="TreeGrafter"/>
</dbReference>
<comment type="cofactor">
    <cofactor evidence="1">
        <name>Mg(2+)</name>
        <dbReference type="ChEBI" id="CHEBI:18420"/>
    </cofactor>
</comment>
<proteinExistence type="predicted"/>
<evidence type="ECO:0000256" key="1">
    <source>
        <dbReference type="ARBA" id="ARBA00001946"/>
    </source>
</evidence>
<dbReference type="Pfam" id="PF02746">
    <property type="entry name" value="MR_MLE_N"/>
    <property type="match status" value="1"/>
</dbReference>
<dbReference type="SFLD" id="SFLDS00001">
    <property type="entry name" value="Enolase"/>
    <property type="match status" value="1"/>
</dbReference>
<accession>A0A225D952</accession>
<feature type="domain" description="Mandelate racemase/muconate lactonizing enzyme C-terminal" evidence="4">
    <location>
        <begin position="158"/>
        <end position="255"/>
    </location>
</feature>
<dbReference type="PANTHER" id="PTHR13794:SF58">
    <property type="entry name" value="MITOCHONDRIAL ENOLASE SUPERFAMILY MEMBER 1"/>
    <property type="match status" value="1"/>
</dbReference>
<keyword evidence="3" id="KW-0460">Magnesium</keyword>
<sequence length="385" mass="42725">MKITELRVDVIGDGPEIDPDRGGVEPLACIRVRTDEGITGLSEVFRVPPGVVQATVGGPQTHFGRLLIGQEITHPERLWQRMWDALLHTNRRGWEVIILGALDVAIWDIYGRMLKRPVWELLGGVQRGPFQTPAGETTVVTPYCTLVSDVWGGEPMFAQQVSRAERLAAFGYRAFKVEPMMSAPRDVVELARRFRKALGSTPTLMVDVGYLFHDVPTAARVCRELEEFDIYFFETPFPVDSAVPYAELASRTSIPLAAGEHGVTRWEFLDMMDRGRVSVVQPYMTTCGGLTEAKRIVELARARGAIVCPGNWSTQILGAASVHLAAYSPITPFIEFAPAEVYDSPLRRELQQVGFPVRDGVISLPSTPGIGYDLPDDLVRLFRMT</sequence>
<dbReference type="AlphaFoldDB" id="A0A225D952"/>
<dbReference type="InterPro" id="IPR029017">
    <property type="entry name" value="Enolase-like_N"/>
</dbReference>
<evidence type="ECO:0000256" key="2">
    <source>
        <dbReference type="ARBA" id="ARBA00022723"/>
    </source>
</evidence>
<dbReference type="SMART" id="SM00922">
    <property type="entry name" value="MR_MLE"/>
    <property type="match status" value="1"/>
</dbReference>
<dbReference type="SUPFAM" id="SSF51604">
    <property type="entry name" value="Enolase C-terminal domain-like"/>
    <property type="match status" value="1"/>
</dbReference>
<dbReference type="Gene3D" id="3.20.20.120">
    <property type="entry name" value="Enolase-like C-terminal domain"/>
    <property type="match status" value="1"/>
</dbReference>
<comment type="caution">
    <text evidence="5">The sequence shown here is derived from an EMBL/GenBank/DDBJ whole genome shotgun (WGS) entry which is preliminary data.</text>
</comment>
<dbReference type="Pfam" id="PF13378">
    <property type="entry name" value="MR_MLE_C"/>
    <property type="match status" value="1"/>
</dbReference>
<dbReference type="InterPro" id="IPR013341">
    <property type="entry name" value="Mandelate_racemase_N_dom"/>
</dbReference>
<dbReference type="CDD" id="cd03316">
    <property type="entry name" value="MR_like"/>
    <property type="match status" value="1"/>
</dbReference>
<dbReference type="InterPro" id="IPR046945">
    <property type="entry name" value="RHMD-like"/>
</dbReference>
<evidence type="ECO:0000256" key="3">
    <source>
        <dbReference type="ARBA" id="ARBA00022842"/>
    </source>
</evidence>
<dbReference type="InterPro" id="IPR036849">
    <property type="entry name" value="Enolase-like_C_sf"/>
</dbReference>
<dbReference type="EMBL" id="NIDE01000014">
    <property type="protein sequence ID" value="OWK37503.1"/>
    <property type="molecule type" value="Genomic_DNA"/>
</dbReference>
<evidence type="ECO:0000259" key="4">
    <source>
        <dbReference type="SMART" id="SM00922"/>
    </source>
</evidence>
<reference evidence="6" key="1">
    <citation type="submission" date="2017-06" db="EMBL/GenBank/DDBJ databases">
        <title>Genome analysis of Fimbriiglobus ruber SP5, the first member of the order Planctomycetales with confirmed chitinolytic capability.</title>
        <authorList>
            <person name="Ravin N.V."/>
            <person name="Rakitin A.L."/>
            <person name="Ivanova A.A."/>
            <person name="Beletsky A.V."/>
            <person name="Kulichevskaya I.S."/>
            <person name="Mardanov A.V."/>
            <person name="Dedysh S.N."/>
        </authorList>
    </citation>
    <scope>NUCLEOTIDE SEQUENCE [LARGE SCALE GENOMIC DNA]</scope>
    <source>
        <strain evidence="6">SP5</strain>
    </source>
</reference>
<keyword evidence="2" id="KW-0479">Metal-binding</keyword>
<name>A0A225D952_9BACT</name>
<dbReference type="InterPro" id="IPR029065">
    <property type="entry name" value="Enolase_C-like"/>
</dbReference>
<dbReference type="Gene3D" id="3.30.390.10">
    <property type="entry name" value="Enolase-like, N-terminal domain"/>
    <property type="match status" value="1"/>
</dbReference>
<protein>
    <submittedName>
        <fullName evidence="5">Mandelate racemase/muconate lactonizing enzyme family protein</fullName>
    </submittedName>
</protein>
<dbReference type="OrthoDB" id="9785902at2"/>
<evidence type="ECO:0000313" key="5">
    <source>
        <dbReference type="EMBL" id="OWK37503.1"/>
    </source>
</evidence>
<dbReference type="Proteomes" id="UP000214646">
    <property type="component" value="Unassembled WGS sequence"/>
</dbReference>